<evidence type="ECO:0000313" key="2">
    <source>
        <dbReference type="EMBL" id="OUS09575.1"/>
    </source>
</evidence>
<dbReference type="CDD" id="cd04301">
    <property type="entry name" value="NAT_SF"/>
    <property type="match status" value="1"/>
</dbReference>
<sequence>MNSIKHNHNESRGIFYIKENDNTIAELTYSLNDNVMTIDHTEVDRKKEGKGLGSKLVERSYEYAKENGHKINPLCPFAEVLFDKNQDWNDVRV</sequence>
<dbReference type="PROSITE" id="PS51729">
    <property type="entry name" value="GNAT_YJDJ"/>
    <property type="match status" value="1"/>
</dbReference>
<comment type="caution">
    <text evidence="2">The sequence shown here is derived from an EMBL/GenBank/DDBJ whole genome shotgun (WGS) entry which is preliminary data.</text>
</comment>
<protein>
    <submittedName>
        <fullName evidence="2">GNAT family N-acetyltransferase</fullName>
    </submittedName>
</protein>
<dbReference type="AlphaFoldDB" id="A0A1Z8AGV8"/>
<evidence type="ECO:0000259" key="1">
    <source>
        <dbReference type="PROSITE" id="PS51729"/>
    </source>
</evidence>
<dbReference type="GO" id="GO:0016740">
    <property type="term" value="F:transferase activity"/>
    <property type="evidence" value="ECO:0007669"/>
    <property type="project" value="UniProtKB-KW"/>
</dbReference>
<dbReference type="Pfam" id="PF14542">
    <property type="entry name" value="Acetyltransf_CG"/>
    <property type="match status" value="1"/>
</dbReference>
<reference evidence="3" key="1">
    <citation type="journal article" date="2017" name="Proc. Natl. Acad. Sci. U.S.A.">
        <title>Simulation of Deepwater Horizon oil plume reveals substrate specialization within a complex community of hydrocarbon-degraders.</title>
        <authorList>
            <person name="Hu P."/>
            <person name="Dubinsky E.A."/>
            <person name="Probst A.J."/>
            <person name="Wang J."/>
            <person name="Sieber C.M.K."/>
            <person name="Tom L.M."/>
            <person name="Gardinali P."/>
            <person name="Banfield J.F."/>
            <person name="Atlas R.M."/>
            <person name="Andersen G.L."/>
        </authorList>
    </citation>
    <scope>NUCLEOTIDE SEQUENCE [LARGE SCALE GENOMIC DNA]</scope>
</reference>
<dbReference type="PANTHER" id="PTHR31435:SF10">
    <property type="entry name" value="BSR4717 PROTEIN"/>
    <property type="match status" value="1"/>
</dbReference>
<feature type="domain" description="N-acetyltransferase" evidence="1">
    <location>
        <begin position="7"/>
        <end position="93"/>
    </location>
</feature>
<gene>
    <name evidence="2" type="ORF">A9Q93_13545</name>
</gene>
<dbReference type="Gene3D" id="3.40.630.30">
    <property type="match status" value="1"/>
</dbReference>
<dbReference type="RefSeq" id="WP_303687985.1">
    <property type="nucleotide sequence ID" value="NZ_CAJXYO010000014.1"/>
</dbReference>
<dbReference type="InterPro" id="IPR031165">
    <property type="entry name" value="GNAT_YJDJ"/>
</dbReference>
<name>A0A1Z8AGV8_9FLAO</name>
<proteinExistence type="predicted"/>
<dbReference type="InterPro" id="IPR016181">
    <property type="entry name" value="Acyl_CoA_acyltransferase"/>
</dbReference>
<organism evidence="2 3">
    <name type="scientific">Nonlabens dokdonensis</name>
    <dbReference type="NCBI Taxonomy" id="328515"/>
    <lineage>
        <taxon>Bacteria</taxon>
        <taxon>Pseudomonadati</taxon>
        <taxon>Bacteroidota</taxon>
        <taxon>Flavobacteriia</taxon>
        <taxon>Flavobacteriales</taxon>
        <taxon>Flavobacteriaceae</taxon>
        <taxon>Nonlabens</taxon>
    </lineage>
</organism>
<dbReference type="PANTHER" id="PTHR31435">
    <property type="entry name" value="PROTEIN NATD1"/>
    <property type="match status" value="1"/>
</dbReference>
<accession>A0A1Z8AGV8</accession>
<keyword evidence="2" id="KW-0808">Transferase</keyword>
<dbReference type="EMBL" id="MAAX01000210">
    <property type="protein sequence ID" value="OUS09575.1"/>
    <property type="molecule type" value="Genomic_DNA"/>
</dbReference>
<evidence type="ECO:0000313" key="3">
    <source>
        <dbReference type="Proteomes" id="UP000196102"/>
    </source>
</evidence>
<dbReference type="Proteomes" id="UP000196102">
    <property type="component" value="Unassembled WGS sequence"/>
</dbReference>
<dbReference type="InterPro" id="IPR045057">
    <property type="entry name" value="Gcn5-rel_NAT"/>
</dbReference>
<dbReference type="SUPFAM" id="SSF55729">
    <property type="entry name" value="Acyl-CoA N-acyltransferases (Nat)"/>
    <property type="match status" value="1"/>
</dbReference>